<evidence type="ECO:0000313" key="2">
    <source>
        <dbReference type="EMBL" id="AWI51076.1"/>
    </source>
</evidence>
<feature type="transmembrane region" description="Helical" evidence="1">
    <location>
        <begin position="216"/>
        <end position="236"/>
    </location>
</feature>
<feature type="transmembrane region" description="Helical" evidence="1">
    <location>
        <begin position="143"/>
        <end position="160"/>
    </location>
</feature>
<feature type="transmembrane region" description="Helical" evidence="1">
    <location>
        <begin position="120"/>
        <end position="137"/>
    </location>
</feature>
<feature type="transmembrane region" description="Helical" evidence="1">
    <location>
        <begin position="91"/>
        <end position="108"/>
    </location>
</feature>
<gene>
    <name evidence="2" type="ORF">DDU33_06105</name>
</gene>
<dbReference type="InterPro" id="IPR025576">
    <property type="entry name" value="YwiC"/>
</dbReference>
<name>A0A2U8FKR5_9PAST</name>
<evidence type="ECO:0000256" key="1">
    <source>
        <dbReference type="SAM" id="Phobius"/>
    </source>
</evidence>
<proteinExistence type="predicted"/>
<keyword evidence="1" id="KW-1133">Transmembrane helix</keyword>
<evidence type="ECO:0008006" key="4">
    <source>
        <dbReference type="Google" id="ProtNLM"/>
    </source>
</evidence>
<feature type="transmembrane region" description="Helical" evidence="1">
    <location>
        <begin position="69"/>
        <end position="85"/>
    </location>
</feature>
<dbReference type="RefSeq" id="WP_108923766.1">
    <property type="nucleotide sequence ID" value="NZ_CP029206.1"/>
</dbReference>
<reference evidence="3" key="1">
    <citation type="submission" date="2018-05" db="EMBL/GenBank/DDBJ databases">
        <title>Complete genome sequence of Actinobacillus porcitonsillarum reference strain 9953L55 (CCUG 46996).</title>
        <authorList>
            <person name="Dona V."/>
            <person name="Perreten V."/>
        </authorList>
    </citation>
    <scope>NUCLEOTIDE SEQUENCE [LARGE SCALE GENOMIC DNA]</scope>
    <source>
        <strain evidence="3">9953L55</strain>
    </source>
</reference>
<accession>A0A2U8FKR5</accession>
<dbReference type="KEGG" id="apor:DDU33_06105"/>
<keyword evidence="1" id="KW-0812">Transmembrane</keyword>
<organism evidence="2 3">
    <name type="scientific">Actinobacillus porcitonsillarum</name>
    <dbReference type="NCBI Taxonomy" id="189834"/>
    <lineage>
        <taxon>Bacteria</taxon>
        <taxon>Pseudomonadati</taxon>
        <taxon>Pseudomonadota</taxon>
        <taxon>Gammaproteobacteria</taxon>
        <taxon>Pasteurellales</taxon>
        <taxon>Pasteurellaceae</taxon>
        <taxon>Actinobacillus</taxon>
    </lineage>
</organism>
<dbReference type="Pfam" id="PF14256">
    <property type="entry name" value="YwiC"/>
    <property type="match status" value="1"/>
</dbReference>
<feature type="transmembrane region" description="Helical" evidence="1">
    <location>
        <begin position="36"/>
        <end position="57"/>
    </location>
</feature>
<sequence>MFKEKPVISNQYGALAMALLPFLYAFIEAKQWRYELILFGVAWLFLYLFSYPFFQLFSKKITPRNKRWAIIYFAFSLAFALPALVTQPYLLFFILPLFPLGIIQYFYAKKRDERHLINDIAGILVFGVVGMATYYLATSSLDFRFLLHPTFFFIATTFYVKSMVRERKNPLYLELNILSHMLLVVIYLILGKDILFTFYLFALARSILVPYLGWNVKQVGMFEFITLTLFLIALCFS</sequence>
<feature type="transmembrane region" description="Helical" evidence="1">
    <location>
        <begin position="181"/>
        <end position="204"/>
    </location>
</feature>
<dbReference type="AlphaFoldDB" id="A0A2U8FKR5"/>
<keyword evidence="1" id="KW-0472">Membrane</keyword>
<protein>
    <recommendedName>
        <fullName evidence="4">YwiC-like family protein</fullName>
    </recommendedName>
</protein>
<feature type="transmembrane region" description="Helical" evidence="1">
    <location>
        <begin position="12"/>
        <end position="30"/>
    </location>
</feature>
<keyword evidence="3" id="KW-1185">Reference proteome</keyword>
<evidence type="ECO:0000313" key="3">
    <source>
        <dbReference type="Proteomes" id="UP000244920"/>
    </source>
</evidence>
<dbReference type="Proteomes" id="UP000244920">
    <property type="component" value="Chromosome"/>
</dbReference>
<dbReference type="EMBL" id="CP029206">
    <property type="protein sequence ID" value="AWI51076.1"/>
    <property type="molecule type" value="Genomic_DNA"/>
</dbReference>